<accession>A0A9C6W8E1</accession>
<dbReference type="Proteomes" id="UP000835206">
    <property type="component" value="Chromosome 11"/>
</dbReference>
<feature type="compositionally biased region" description="Basic and acidic residues" evidence="1">
    <location>
        <begin position="59"/>
        <end position="75"/>
    </location>
</feature>
<keyword evidence="2" id="KW-1185">Reference proteome</keyword>
<feature type="compositionally biased region" description="Basic residues" evidence="1">
    <location>
        <begin position="76"/>
        <end position="91"/>
    </location>
</feature>
<organism evidence="2 3">
    <name type="scientific">Bombus terrestris</name>
    <name type="common">Buff-tailed bumblebee</name>
    <name type="synonym">Apis terrestris</name>
    <dbReference type="NCBI Taxonomy" id="30195"/>
    <lineage>
        <taxon>Eukaryota</taxon>
        <taxon>Metazoa</taxon>
        <taxon>Ecdysozoa</taxon>
        <taxon>Arthropoda</taxon>
        <taxon>Hexapoda</taxon>
        <taxon>Insecta</taxon>
        <taxon>Pterygota</taxon>
        <taxon>Neoptera</taxon>
        <taxon>Endopterygota</taxon>
        <taxon>Hymenoptera</taxon>
        <taxon>Apocrita</taxon>
        <taxon>Aculeata</taxon>
        <taxon>Apoidea</taxon>
        <taxon>Anthophila</taxon>
        <taxon>Apidae</taxon>
        <taxon>Bombus</taxon>
        <taxon>Bombus</taxon>
    </lineage>
</organism>
<reference evidence="3" key="1">
    <citation type="submission" date="2025-08" db="UniProtKB">
        <authorList>
            <consortium name="RefSeq"/>
        </authorList>
    </citation>
    <scope>IDENTIFICATION</scope>
</reference>
<gene>
    <name evidence="3" type="primary">LOC125385949</name>
</gene>
<dbReference type="KEGG" id="bter:125385949"/>
<protein>
    <submittedName>
        <fullName evidence="3">Uncharacterized protein LOC125385949</fullName>
    </submittedName>
</protein>
<feature type="compositionally biased region" description="Basic and acidic residues" evidence="1">
    <location>
        <begin position="102"/>
        <end position="116"/>
    </location>
</feature>
<evidence type="ECO:0000256" key="1">
    <source>
        <dbReference type="SAM" id="MobiDB-lite"/>
    </source>
</evidence>
<dbReference type="AlphaFoldDB" id="A0A9C6W8E1"/>
<name>A0A9C6W8E1_BOMTE</name>
<sequence>MVLKYHVTWNLAFFDFTEPIRNERNTRKVMVTLNEWSDETTFTNIRRLRFSDSADELRKTRPLGKAERRRREAGSGKRHAVSRPRNRKRRDGLRWNVNGESTETREQKKSQPRETRSARWARELDYRVWMVSANQKWKGKYYVKFCVVFRIFIGNKLLLDSFLRRMLFEKIGKGREEQNVNVMCTFE</sequence>
<dbReference type="RefSeq" id="XP_048266087.1">
    <property type="nucleotide sequence ID" value="XM_048410130.1"/>
</dbReference>
<evidence type="ECO:0000313" key="3">
    <source>
        <dbReference type="RefSeq" id="XP_048266087.1"/>
    </source>
</evidence>
<dbReference type="GeneID" id="125385949"/>
<feature type="region of interest" description="Disordered" evidence="1">
    <location>
        <begin position="59"/>
        <end position="116"/>
    </location>
</feature>
<proteinExistence type="predicted"/>
<evidence type="ECO:0000313" key="2">
    <source>
        <dbReference type="Proteomes" id="UP000835206"/>
    </source>
</evidence>